<dbReference type="GeneID" id="70237767"/>
<organism evidence="1 2">
    <name type="scientific">Ogataea philodendri</name>
    <dbReference type="NCBI Taxonomy" id="1378263"/>
    <lineage>
        <taxon>Eukaryota</taxon>
        <taxon>Fungi</taxon>
        <taxon>Dikarya</taxon>
        <taxon>Ascomycota</taxon>
        <taxon>Saccharomycotina</taxon>
        <taxon>Pichiomycetes</taxon>
        <taxon>Pichiales</taxon>
        <taxon>Pichiaceae</taxon>
        <taxon>Ogataea</taxon>
    </lineage>
</organism>
<accession>A0A9P8T1H9</accession>
<evidence type="ECO:0000313" key="1">
    <source>
        <dbReference type="EMBL" id="KAH3662551.1"/>
    </source>
</evidence>
<comment type="caution">
    <text evidence="1">The sequence shown here is derived from an EMBL/GenBank/DDBJ whole genome shotgun (WGS) entry which is preliminary data.</text>
</comment>
<protein>
    <submittedName>
        <fullName evidence="1">Uncharacterized protein</fullName>
    </submittedName>
</protein>
<keyword evidence="2" id="KW-1185">Reference proteome</keyword>
<proteinExistence type="predicted"/>
<dbReference type="AlphaFoldDB" id="A0A9P8T1H9"/>
<name>A0A9P8T1H9_9ASCO</name>
<dbReference type="RefSeq" id="XP_046059640.1">
    <property type="nucleotide sequence ID" value="XM_046207024.1"/>
</dbReference>
<gene>
    <name evidence="1" type="ORF">OGAPHI_005803</name>
</gene>
<dbReference type="Proteomes" id="UP000769157">
    <property type="component" value="Unassembled WGS sequence"/>
</dbReference>
<evidence type="ECO:0000313" key="2">
    <source>
        <dbReference type="Proteomes" id="UP000769157"/>
    </source>
</evidence>
<reference evidence="1" key="1">
    <citation type="journal article" date="2021" name="Open Biol.">
        <title>Shared evolutionary footprints suggest mitochondrial oxidative damage underlies multiple complex I losses in fungi.</title>
        <authorList>
            <person name="Schikora-Tamarit M.A."/>
            <person name="Marcet-Houben M."/>
            <person name="Nosek J."/>
            <person name="Gabaldon T."/>
        </authorList>
    </citation>
    <scope>NUCLEOTIDE SEQUENCE</scope>
    <source>
        <strain evidence="1">CBS6075</strain>
    </source>
</reference>
<dbReference type="EMBL" id="JAEUBE010000378">
    <property type="protein sequence ID" value="KAH3662551.1"/>
    <property type="molecule type" value="Genomic_DNA"/>
</dbReference>
<reference evidence="1" key="2">
    <citation type="submission" date="2021-01" db="EMBL/GenBank/DDBJ databases">
        <authorList>
            <person name="Schikora-Tamarit M.A."/>
        </authorList>
    </citation>
    <scope>NUCLEOTIDE SEQUENCE</scope>
    <source>
        <strain evidence="1">CBS6075</strain>
    </source>
</reference>
<sequence length="97" mass="10779">MVVSIHVNDVNVPVFWPGVGLWHIQQIVADLKPGVGVSTEVRPAEKGFHGRGVHDEEFEDVRLSVGDLQQEPGVSDPFHLGDESLVVWNVFVIVEWV</sequence>